<dbReference type="Pfam" id="PF01326">
    <property type="entry name" value="PPDK_N"/>
    <property type="match status" value="1"/>
</dbReference>
<dbReference type="SUPFAM" id="SSF51621">
    <property type="entry name" value="Phosphoenolpyruvate/pyruvate domain"/>
    <property type="match status" value="1"/>
</dbReference>
<dbReference type="GO" id="GO:0008986">
    <property type="term" value="F:pyruvate, water dikinase activity"/>
    <property type="evidence" value="ECO:0007669"/>
    <property type="project" value="UniProtKB-EC"/>
</dbReference>
<dbReference type="NCBIfam" id="NF005057">
    <property type="entry name" value="PRK06464.1"/>
    <property type="match status" value="1"/>
</dbReference>
<sequence length="802" mass="89158">MQKYILSFNEIHLNDIAQVGGKNSSLGEMFNTLSSKGIKIPDGFATTSFAYQEFIKSNKLGNDLKNILDKLDTTNFSNLSEIGLSCRNLILKASIPSEIEAAIKNGYRDLCKKYASQIHVAVRSSATAEDLPDASFAGQHESYLNICCGEENLLNACLKCMASLFTDRAIKYRHDHGFDHMKIALSIGIQKMVRSDMASSGVCFTLDPDSGFEDVILITGSWGLGENVVQGAVNPDEFYVFKKSLQKNKKAILNKKIGSKEKTLIYNYSSSIENTTINIETPKEKREQFILTDEEINLLAKWSLIIEEHYKKPMDIEWAKDGEENTIYIVQARPETVYSRQRNQVKITEYLLKEKGNTITKGKAIGNKIATGTARIINSPKDSYLLKEGEILITDITNPDWDPILKKASAIITNKGGRTSHAAIIARELGAVAIVGTGNATSAIKDGETVTVSCAEGETGTVYEGKLLWDVVETDLEAIEKPKTKVMFILGNPEKAFHLSRIPNDGVGLMRLEFIINNSIKIHPMALIKFDSLKDQQAKSEIANLTSNYPDKESYFVEKLSRSVATIAAAFYPNDVIVRMTDFKTNEYANLIGGKEFEPEEANPMLGFRGASRYYNDAYKEGFGLECKAMKVVREEMGLTNIKLMIPFCRTVEEGKKVIEIMKANGLKQGENELEIYVMAEIPSNVILADEFASVFDGFSIGSNDLTQLTLGIDRDSSTVSELFDENNEAPKKMIRLMINAAKQAGKKIGLCGQAPSDFPEFAQFLVENKIDSISFNPDAMIKGIQNIKEAEAKFRHQKIEH</sequence>
<accession>A0A098LDW8</accession>
<dbReference type="EMBL" id="BBLT01000002">
    <property type="protein sequence ID" value="GAL84258.1"/>
    <property type="molecule type" value="Genomic_DNA"/>
</dbReference>
<dbReference type="PROSITE" id="PS00370">
    <property type="entry name" value="PEP_ENZYMES_PHOS_SITE"/>
    <property type="match status" value="1"/>
</dbReference>
<reference evidence="19 20" key="1">
    <citation type="submission" date="2014-09" db="EMBL/GenBank/DDBJ databases">
        <title>Sporocytophaga myxococcoides PG-01 genome sequencing.</title>
        <authorList>
            <person name="Liu L."/>
            <person name="Gao P.J."/>
            <person name="Chen G.J."/>
            <person name="Wang L.S."/>
        </authorList>
    </citation>
    <scope>NUCLEOTIDE SEQUENCE [LARGE SCALE GENOMIC DNA]</scope>
    <source>
        <strain evidence="19 20">PG-01</strain>
    </source>
</reference>
<dbReference type="RefSeq" id="WP_045460520.1">
    <property type="nucleotide sequence ID" value="NZ_BBLT01000002.1"/>
</dbReference>
<dbReference type="InterPro" id="IPR006319">
    <property type="entry name" value="PEP_synth"/>
</dbReference>
<dbReference type="GO" id="GO:0006094">
    <property type="term" value="P:gluconeogenesis"/>
    <property type="evidence" value="ECO:0007669"/>
    <property type="project" value="UniProtKB-UniPathway"/>
</dbReference>
<dbReference type="SUPFAM" id="SSF52009">
    <property type="entry name" value="Phosphohistidine domain"/>
    <property type="match status" value="1"/>
</dbReference>
<evidence type="ECO:0000256" key="2">
    <source>
        <dbReference type="ARBA" id="ARBA00002988"/>
    </source>
</evidence>
<keyword evidence="8 15" id="KW-0479">Metal-binding</keyword>
<feature type="domain" description="Pyruvate phosphate dikinase AMP/ATP-binding" evidence="17">
    <location>
        <begin position="17"/>
        <end position="350"/>
    </location>
</feature>
<dbReference type="GO" id="GO:0005524">
    <property type="term" value="F:ATP binding"/>
    <property type="evidence" value="ECO:0007669"/>
    <property type="project" value="UniProtKB-KW"/>
</dbReference>
<evidence type="ECO:0000256" key="7">
    <source>
        <dbReference type="ARBA" id="ARBA00022679"/>
    </source>
</evidence>
<dbReference type="PIRSF" id="PIRSF000854">
    <property type="entry name" value="PEP_synthase"/>
    <property type="match status" value="1"/>
</dbReference>
<dbReference type="EC" id="2.7.9.2" evidence="5 15"/>
<evidence type="ECO:0000259" key="16">
    <source>
        <dbReference type="Pfam" id="PF00391"/>
    </source>
</evidence>
<feature type="domain" description="PEP-utilising enzyme mobile" evidence="16">
    <location>
        <begin position="386"/>
        <end position="457"/>
    </location>
</feature>
<dbReference type="NCBIfam" id="TIGR01418">
    <property type="entry name" value="PEP_synth"/>
    <property type="match status" value="1"/>
</dbReference>
<dbReference type="Pfam" id="PF00391">
    <property type="entry name" value="PEP-utilizers"/>
    <property type="match status" value="1"/>
</dbReference>
<dbReference type="InterPro" id="IPR000121">
    <property type="entry name" value="PEP_util_C"/>
</dbReference>
<dbReference type="InterPro" id="IPR023151">
    <property type="entry name" value="PEP_util_CS"/>
</dbReference>
<keyword evidence="10 15" id="KW-0418">Kinase</keyword>
<comment type="pathway">
    <text evidence="3 15">Carbohydrate biosynthesis; gluconeogenesis.</text>
</comment>
<dbReference type="eggNOG" id="COG1080">
    <property type="taxonomic scope" value="Bacteria"/>
</dbReference>
<dbReference type="Pfam" id="PF02896">
    <property type="entry name" value="PEP-utilizers_C"/>
    <property type="match status" value="1"/>
</dbReference>
<keyword evidence="7 15" id="KW-0808">Transferase</keyword>
<dbReference type="GO" id="GO:0046872">
    <property type="term" value="F:metal ion binding"/>
    <property type="evidence" value="ECO:0007669"/>
    <property type="project" value="UniProtKB-KW"/>
</dbReference>
<keyword evidence="20" id="KW-1185">Reference proteome</keyword>
<dbReference type="UniPathway" id="UPA00138"/>
<dbReference type="Gene3D" id="3.30.1490.20">
    <property type="entry name" value="ATP-grasp fold, A domain"/>
    <property type="match status" value="1"/>
</dbReference>
<comment type="cofactor">
    <cofactor evidence="1 15">
        <name>Mg(2+)</name>
        <dbReference type="ChEBI" id="CHEBI:18420"/>
    </cofactor>
</comment>
<evidence type="ECO:0000313" key="20">
    <source>
        <dbReference type="Proteomes" id="UP000030185"/>
    </source>
</evidence>
<comment type="caution">
    <text evidence="19">The sequence shown here is derived from an EMBL/GenBank/DDBJ whole genome shotgun (WGS) entry which is preliminary data.</text>
</comment>
<evidence type="ECO:0000256" key="13">
    <source>
        <dbReference type="ARBA" id="ARBA00033470"/>
    </source>
</evidence>
<evidence type="ECO:0000256" key="9">
    <source>
        <dbReference type="ARBA" id="ARBA00022741"/>
    </source>
</evidence>
<evidence type="ECO:0000259" key="17">
    <source>
        <dbReference type="Pfam" id="PF01326"/>
    </source>
</evidence>
<keyword evidence="11 15" id="KW-0067">ATP-binding</keyword>
<evidence type="ECO:0000256" key="15">
    <source>
        <dbReference type="PIRNR" id="PIRNR000854"/>
    </source>
</evidence>
<dbReference type="Gene3D" id="3.30.470.20">
    <property type="entry name" value="ATP-grasp fold, B domain"/>
    <property type="match status" value="1"/>
</dbReference>
<comment type="catalytic activity">
    <reaction evidence="14 15">
        <text>pyruvate + ATP + H2O = phosphoenolpyruvate + AMP + phosphate + 2 H(+)</text>
        <dbReference type="Rhea" id="RHEA:11364"/>
        <dbReference type="ChEBI" id="CHEBI:15361"/>
        <dbReference type="ChEBI" id="CHEBI:15377"/>
        <dbReference type="ChEBI" id="CHEBI:15378"/>
        <dbReference type="ChEBI" id="CHEBI:30616"/>
        <dbReference type="ChEBI" id="CHEBI:43474"/>
        <dbReference type="ChEBI" id="CHEBI:58702"/>
        <dbReference type="ChEBI" id="CHEBI:456215"/>
        <dbReference type="EC" id="2.7.9.2"/>
    </reaction>
</comment>
<evidence type="ECO:0000256" key="8">
    <source>
        <dbReference type="ARBA" id="ARBA00022723"/>
    </source>
</evidence>
<evidence type="ECO:0000256" key="12">
    <source>
        <dbReference type="ARBA" id="ARBA00022842"/>
    </source>
</evidence>
<evidence type="ECO:0000256" key="11">
    <source>
        <dbReference type="ARBA" id="ARBA00022840"/>
    </source>
</evidence>
<dbReference type="PANTHER" id="PTHR43030">
    <property type="entry name" value="PHOSPHOENOLPYRUVATE SYNTHASE"/>
    <property type="match status" value="1"/>
</dbReference>
<dbReference type="SUPFAM" id="SSF56059">
    <property type="entry name" value="Glutathione synthetase ATP-binding domain-like"/>
    <property type="match status" value="1"/>
</dbReference>
<dbReference type="InterPro" id="IPR018274">
    <property type="entry name" value="PEP_util_AS"/>
</dbReference>
<evidence type="ECO:0000256" key="5">
    <source>
        <dbReference type="ARBA" id="ARBA00011996"/>
    </source>
</evidence>
<dbReference type="Gene3D" id="3.20.20.60">
    <property type="entry name" value="Phosphoenolpyruvate-binding domains"/>
    <property type="match status" value="1"/>
</dbReference>
<dbReference type="Proteomes" id="UP000030185">
    <property type="component" value="Unassembled WGS sequence"/>
</dbReference>
<dbReference type="FunFam" id="3.30.470.20:FF:000017">
    <property type="entry name" value="Phosphoenolpyruvate synthase"/>
    <property type="match status" value="1"/>
</dbReference>
<dbReference type="eggNOG" id="COG0574">
    <property type="taxonomic scope" value="Bacteria"/>
</dbReference>
<keyword evidence="9 15" id="KW-0547">Nucleotide-binding</keyword>
<dbReference type="InterPro" id="IPR013815">
    <property type="entry name" value="ATP_grasp_subdomain_1"/>
</dbReference>
<dbReference type="AlphaFoldDB" id="A0A098LDW8"/>
<dbReference type="InterPro" id="IPR015813">
    <property type="entry name" value="Pyrv/PenolPyrv_kinase-like_dom"/>
</dbReference>
<keyword evidence="12 15" id="KW-0460">Magnesium</keyword>
<gene>
    <name evidence="19" type="ORF">MYP_1486</name>
</gene>
<proteinExistence type="inferred from homology"/>
<name>A0A098LDW8_9BACT</name>
<evidence type="ECO:0000256" key="14">
    <source>
        <dbReference type="ARBA" id="ARBA00047700"/>
    </source>
</evidence>
<dbReference type="OrthoDB" id="9765468at2"/>
<evidence type="ECO:0000256" key="6">
    <source>
        <dbReference type="ARBA" id="ARBA00021623"/>
    </source>
</evidence>
<evidence type="ECO:0000259" key="18">
    <source>
        <dbReference type="Pfam" id="PF02896"/>
    </source>
</evidence>
<dbReference type="InterPro" id="IPR008279">
    <property type="entry name" value="PEP-util_enz_mobile_dom"/>
</dbReference>
<comment type="function">
    <text evidence="2 15">Catalyzes the phosphorylation of pyruvate to phosphoenolpyruvate.</text>
</comment>
<dbReference type="PROSITE" id="PS00742">
    <property type="entry name" value="PEP_ENZYMES_2"/>
    <property type="match status" value="1"/>
</dbReference>
<evidence type="ECO:0000256" key="1">
    <source>
        <dbReference type="ARBA" id="ARBA00001946"/>
    </source>
</evidence>
<dbReference type="Gene3D" id="3.50.30.10">
    <property type="entry name" value="Phosphohistidine domain"/>
    <property type="match status" value="1"/>
</dbReference>
<dbReference type="PANTHER" id="PTHR43030:SF1">
    <property type="entry name" value="PHOSPHOENOLPYRUVATE SYNTHASE"/>
    <property type="match status" value="1"/>
</dbReference>
<comment type="similarity">
    <text evidence="4 15">Belongs to the PEP-utilizing enzyme family.</text>
</comment>
<evidence type="ECO:0000256" key="3">
    <source>
        <dbReference type="ARBA" id="ARBA00004742"/>
    </source>
</evidence>
<dbReference type="InterPro" id="IPR036637">
    <property type="entry name" value="Phosphohistidine_dom_sf"/>
</dbReference>
<dbReference type="InterPro" id="IPR040442">
    <property type="entry name" value="Pyrv_kinase-like_dom_sf"/>
</dbReference>
<evidence type="ECO:0000256" key="4">
    <source>
        <dbReference type="ARBA" id="ARBA00007837"/>
    </source>
</evidence>
<feature type="domain" description="PEP-utilising enzyme C-terminal" evidence="18">
    <location>
        <begin position="476"/>
        <end position="789"/>
    </location>
</feature>
<evidence type="ECO:0000313" key="19">
    <source>
        <dbReference type="EMBL" id="GAL84258.1"/>
    </source>
</evidence>
<dbReference type="InterPro" id="IPR002192">
    <property type="entry name" value="PPDK_AMP/ATP-bd"/>
</dbReference>
<protein>
    <recommendedName>
        <fullName evidence="6 15">Phosphoenolpyruvate synthase</fullName>
        <shortName evidence="15">PEP synthase</shortName>
        <ecNumber evidence="5 15">2.7.9.2</ecNumber>
    </recommendedName>
    <alternativeName>
        <fullName evidence="13 15">Pyruvate, water dikinase</fullName>
    </alternativeName>
</protein>
<dbReference type="FunFam" id="3.30.1490.20:FF:000010">
    <property type="entry name" value="Phosphoenolpyruvate synthase"/>
    <property type="match status" value="1"/>
</dbReference>
<evidence type="ECO:0000256" key="10">
    <source>
        <dbReference type="ARBA" id="ARBA00022777"/>
    </source>
</evidence>
<dbReference type="STRING" id="153721.MYP_1486"/>
<organism evidence="19 20">
    <name type="scientific">Sporocytophaga myxococcoides</name>
    <dbReference type="NCBI Taxonomy" id="153721"/>
    <lineage>
        <taxon>Bacteria</taxon>
        <taxon>Pseudomonadati</taxon>
        <taxon>Bacteroidota</taxon>
        <taxon>Cytophagia</taxon>
        <taxon>Cytophagales</taxon>
        <taxon>Cytophagaceae</taxon>
        <taxon>Sporocytophaga</taxon>
    </lineage>
</organism>